<sequence length="788" mass="86618" precursor="true">MFFRIMKKDLKRKKTMNIILFLFVILSSLFAAASMNNIAAVTGGIDHYFEISDMPDAIVSIPAETDAEEKIKALPSVHETKTEHLISIMESKMLLYKGKKMDNFINPPLVHSDKEMGINYFDEDNNVIESVDKGWFYASSQFTKGLDKEIGIGDEVILDTGSTKLSLRYAGAAKGVIFDTQSNASPHLIVNSADHEIISNDPEIRKFNKMVNVTIMYVKTDDVQAIKDLDYPTMRVNTGDDMKGSFLYDMLAAYALLMVSAVLMLTAFIVLRFTIGFTISEEFREIGVMKAVGINNGSIRFLYMIKYLAISVAGAAAGFFGSIPLSAYMMKTVSRDIVLESNNNITIGILSSIGVVLLIMLFCYISTRRIKKFSPIDAVRNGQTGERFKKKSIIHLGSSKLPATGFMAINDVLSAPKQFSIITVVFTLCILLTTLMSTFALTLKSDKLLWLFGVPSSDIHIMDTSYFGEYFVDFNEYKNVMNKTEKILEENGIEGECSITAGFGYEVSLGDKTETEMCMVTKGSENDLLKCSEGYLPEKTDEIAMTGYAMDDIGAGIGDRVKIKIGDTTKEFIISGKYSTFMGGGHCCLMHPDTELVTSSIMTGSGLQIRLTGDNDKDDIDAAIAKIKKAINSEKVYNTSDMIKEATGLSDTLNMIKKMMMLLTVIVTAMIVILMERSFISKEKSEIALMKAVGISDRSIIAQHTLRFVIVALAACGIASGVLLPISNVMMDYICSMVGDVSGVRCDLNAFEVFAVCPAIVVVITVLGAMLTSLYTRTIRAADTASIE</sequence>
<name>E6UGJ6_RUMA7</name>
<evidence type="ECO:0000256" key="4">
    <source>
        <dbReference type="ARBA" id="ARBA00022989"/>
    </source>
</evidence>
<accession>E6UGJ6</accession>
<comment type="subcellular location">
    <subcellularLocation>
        <location evidence="1">Cell membrane</location>
        <topology evidence="1">Multi-pass membrane protein</topology>
    </subcellularLocation>
</comment>
<feature type="transmembrane region" description="Helical" evidence="6">
    <location>
        <begin position="251"/>
        <end position="280"/>
    </location>
</feature>
<keyword evidence="5 6" id="KW-0472">Membrane</keyword>
<feature type="domain" description="ABC3 transporter permease C-terminal" evidence="7">
    <location>
        <begin position="659"/>
        <end position="779"/>
    </location>
</feature>
<proteinExistence type="predicted"/>
<evidence type="ECO:0000313" key="8">
    <source>
        <dbReference type="EMBL" id="ADU23119.1"/>
    </source>
</evidence>
<dbReference type="PANTHER" id="PTHR30287:SF2">
    <property type="entry name" value="BLL1001 PROTEIN"/>
    <property type="match status" value="1"/>
</dbReference>
<dbReference type="AlphaFoldDB" id="E6UGJ6"/>
<feature type="transmembrane region" description="Helical" evidence="6">
    <location>
        <begin position="301"/>
        <end position="325"/>
    </location>
</feature>
<evidence type="ECO:0000256" key="1">
    <source>
        <dbReference type="ARBA" id="ARBA00004651"/>
    </source>
</evidence>
<evidence type="ECO:0000256" key="6">
    <source>
        <dbReference type="SAM" id="Phobius"/>
    </source>
</evidence>
<reference evidence="8 9" key="1">
    <citation type="journal article" date="2011" name="J. Bacteriol.">
        <title>Complete genome of the cellulolytic ruminal bacterium Ruminococcus albus 7.</title>
        <authorList>
            <person name="Suen G."/>
            <person name="Stevenson D.M."/>
            <person name="Bruce D.C."/>
            <person name="Chertkov O."/>
            <person name="Copeland A."/>
            <person name="Cheng J.F."/>
            <person name="Detter C."/>
            <person name="Detter J.C."/>
            <person name="Goodwin L.A."/>
            <person name="Han C.S."/>
            <person name="Hauser L.J."/>
            <person name="Ivanova N.N."/>
            <person name="Kyrpides N.C."/>
            <person name="Land M.L."/>
            <person name="Lapidus A."/>
            <person name="Lucas S."/>
            <person name="Ovchinnikova G."/>
            <person name="Pitluck S."/>
            <person name="Tapia R."/>
            <person name="Woyke T."/>
            <person name="Boyum J."/>
            <person name="Mead D."/>
            <person name="Weimer P.J."/>
        </authorList>
    </citation>
    <scope>NUCLEOTIDE SEQUENCE [LARGE SCALE GENOMIC DNA]</scope>
    <source>
        <strain evidence="9">ATCC 27210 / DSM 20455 / JCM 14654 / NCDO 2250 / 7</strain>
    </source>
</reference>
<organism evidence="8 9">
    <name type="scientific">Ruminococcus albus (strain ATCC 27210 / DSM 20455 / JCM 14654 / NCDO 2250 / 7)</name>
    <dbReference type="NCBI Taxonomy" id="697329"/>
    <lineage>
        <taxon>Bacteria</taxon>
        <taxon>Bacillati</taxon>
        <taxon>Bacillota</taxon>
        <taxon>Clostridia</taxon>
        <taxon>Eubacteriales</taxon>
        <taxon>Oscillospiraceae</taxon>
        <taxon>Ruminococcus</taxon>
    </lineage>
</organism>
<feature type="transmembrane region" description="Helical" evidence="6">
    <location>
        <begin position="750"/>
        <end position="771"/>
    </location>
</feature>
<keyword evidence="2" id="KW-1003">Cell membrane</keyword>
<dbReference type="eggNOG" id="COG0577">
    <property type="taxonomic scope" value="Bacteria"/>
</dbReference>
<evidence type="ECO:0000256" key="2">
    <source>
        <dbReference type="ARBA" id="ARBA00022475"/>
    </source>
</evidence>
<gene>
    <name evidence="8" type="ordered locus">Rumal_2644</name>
</gene>
<dbReference type="InterPro" id="IPR038766">
    <property type="entry name" value="Membrane_comp_ABC_pdt"/>
</dbReference>
<protein>
    <recommendedName>
        <fullName evidence="7">ABC3 transporter permease C-terminal domain-containing protein</fullName>
    </recommendedName>
</protein>
<feature type="transmembrane region" description="Helical" evidence="6">
    <location>
        <begin position="659"/>
        <end position="675"/>
    </location>
</feature>
<dbReference type="RefSeq" id="WP_013499246.1">
    <property type="nucleotide sequence ID" value="NZ_JHYT01000019.1"/>
</dbReference>
<keyword evidence="3 6" id="KW-0812">Transmembrane</keyword>
<dbReference type="Proteomes" id="UP000006919">
    <property type="component" value="Chromosome"/>
</dbReference>
<dbReference type="GO" id="GO:0005886">
    <property type="term" value="C:plasma membrane"/>
    <property type="evidence" value="ECO:0007669"/>
    <property type="project" value="UniProtKB-SubCell"/>
</dbReference>
<evidence type="ECO:0000259" key="7">
    <source>
        <dbReference type="Pfam" id="PF02687"/>
    </source>
</evidence>
<dbReference type="KEGG" id="ral:Rumal_2644"/>
<dbReference type="EMBL" id="CP002403">
    <property type="protein sequence ID" value="ADU23119.1"/>
    <property type="molecule type" value="Genomic_DNA"/>
</dbReference>
<feature type="transmembrane region" description="Helical" evidence="6">
    <location>
        <begin position="419"/>
        <end position="441"/>
    </location>
</feature>
<dbReference type="InterPro" id="IPR003838">
    <property type="entry name" value="ABC3_permease_C"/>
</dbReference>
<keyword evidence="4 6" id="KW-1133">Transmembrane helix</keyword>
<dbReference type="HOGENOM" id="CLU_011038_0_0_9"/>
<dbReference type="Pfam" id="PF02687">
    <property type="entry name" value="FtsX"/>
    <property type="match status" value="2"/>
</dbReference>
<evidence type="ECO:0000256" key="5">
    <source>
        <dbReference type="ARBA" id="ARBA00023136"/>
    </source>
</evidence>
<feature type="transmembrane region" description="Helical" evidence="6">
    <location>
        <begin position="345"/>
        <end position="365"/>
    </location>
</feature>
<feature type="domain" description="ABC3 transporter permease C-terminal" evidence="7">
    <location>
        <begin position="258"/>
        <end position="375"/>
    </location>
</feature>
<evidence type="ECO:0000256" key="3">
    <source>
        <dbReference type="ARBA" id="ARBA00022692"/>
    </source>
</evidence>
<evidence type="ECO:0000313" key="9">
    <source>
        <dbReference type="Proteomes" id="UP000006919"/>
    </source>
</evidence>
<dbReference type="STRING" id="697329.Rumal_2644"/>
<feature type="transmembrane region" description="Helical" evidence="6">
    <location>
        <begin position="708"/>
        <end position="730"/>
    </location>
</feature>
<dbReference type="PANTHER" id="PTHR30287">
    <property type="entry name" value="MEMBRANE COMPONENT OF PREDICTED ABC SUPERFAMILY METABOLITE UPTAKE TRANSPORTER"/>
    <property type="match status" value="1"/>
</dbReference>